<keyword evidence="9 16" id="KW-1133">Transmembrane helix</keyword>
<evidence type="ECO:0000313" key="17">
    <source>
        <dbReference type="Proteomes" id="UP000050790"/>
    </source>
</evidence>
<accession>A0AA84Z9L8</accession>
<evidence type="ECO:0000256" key="10">
    <source>
        <dbReference type="ARBA" id="ARBA00023054"/>
    </source>
</evidence>
<feature type="transmembrane region" description="Helical" evidence="16">
    <location>
        <begin position="45"/>
        <end position="67"/>
    </location>
</feature>
<feature type="coiled-coil region" evidence="15">
    <location>
        <begin position="70"/>
        <end position="126"/>
    </location>
</feature>
<feature type="transmembrane region" description="Helical" evidence="16">
    <location>
        <begin position="12"/>
        <end position="33"/>
    </location>
</feature>
<evidence type="ECO:0000256" key="13">
    <source>
        <dbReference type="ARBA" id="ARBA00023303"/>
    </source>
</evidence>
<keyword evidence="5 14" id="KW-0107">Calcium channel</keyword>
<organism evidence="17 18">
    <name type="scientific">Schistosoma margrebowiei</name>
    <dbReference type="NCBI Taxonomy" id="48269"/>
    <lineage>
        <taxon>Eukaryota</taxon>
        <taxon>Metazoa</taxon>
        <taxon>Spiralia</taxon>
        <taxon>Lophotrochozoa</taxon>
        <taxon>Platyhelminthes</taxon>
        <taxon>Trematoda</taxon>
        <taxon>Digenea</taxon>
        <taxon>Strigeidida</taxon>
        <taxon>Schistosomatoidea</taxon>
        <taxon>Schistosomatidae</taxon>
        <taxon>Schistosoma</taxon>
    </lineage>
</organism>
<keyword evidence="12 14" id="KW-0472">Membrane</keyword>
<reference evidence="18" key="1">
    <citation type="submission" date="2023-11" db="UniProtKB">
        <authorList>
            <consortium name="WormBaseParasite"/>
        </authorList>
    </citation>
    <scope>IDENTIFICATION</scope>
</reference>
<dbReference type="Pfam" id="PF01956">
    <property type="entry name" value="EMC3_TMCO1"/>
    <property type="match status" value="1"/>
</dbReference>
<dbReference type="GO" id="GO:0032469">
    <property type="term" value="P:endoplasmic reticulum calcium ion homeostasis"/>
    <property type="evidence" value="ECO:0007669"/>
    <property type="project" value="UniProtKB-UniRule"/>
</dbReference>
<dbReference type="PIRSF" id="PIRSF023322">
    <property type="entry name" value="DUF841_euk"/>
    <property type="match status" value="1"/>
</dbReference>
<evidence type="ECO:0000256" key="9">
    <source>
        <dbReference type="ARBA" id="ARBA00022989"/>
    </source>
</evidence>
<evidence type="ECO:0000256" key="4">
    <source>
        <dbReference type="ARBA" id="ARBA00022568"/>
    </source>
</evidence>
<dbReference type="Proteomes" id="UP000050790">
    <property type="component" value="Unassembled WGS sequence"/>
</dbReference>
<comment type="function">
    <text evidence="14">Calcium-selective channel required to prevent calcium stores from overfilling.</text>
</comment>
<dbReference type="WBParaSite" id="SMRG1_19570.2">
    <property type="protein sequence ID" value="SMRG1_19570.2"/>
    <property type="gene ID" value="SMRG1_19570"/>
</dbReference>
<dbReference type="SMART" id="SM01415">
    <property type="entry name" value="DUF106"/>
    <property type="match status" value="1"/>
</dbReference>
<keyword evidence="7 14" id="KW-0256">Endoplasmic reticulum</keyword>
<dbReference type="PANTHER" id="PTHR20917">
    <property type="entry name" value="PNAS-RELATED"/>
    <property type="match status" value="1"/>
</dbReference>
<keyword evidence="4" id="KW-0109">Calcium transport</keyword>
<feature type="transmembrane region" description="Helical" evidence="16">
    <location>
        <begin position="128"/>
        <end position="146"/>
    </location>
</feature>
<evidence type="ECO:0000256" key="5">
    <source>
        <dbReference type="ARBA" id="ARBA00022673"/>
    </source>
</evidence>
<evidence type="ECO:0000313" key="18">
    <source>
        <dbReference type="WBParaSite" id="SMRG1_19570.2"/>
    </source>
</evidence>
<dbReference type="AlphaFoldDB" id="A0AA84Z9L8"/>
<dbReference type="PANTHER" id="PTHR20917:SF0">
    <property type="entry name" value="CALCIUM LOAD-ACTIVATED CALCIUM CHANNEL"/>
    <property type="match status" value="1"/>
</dbReference>
<dbReference type="GO" id="GO:0005789">
    <property type="term" value="C:endoplasmic reticulum membrane"/>
    <property type="evidence" value="ECO:0007669"/>
    <property type="project" value="UniProtKB-SubCell"/>
</dbReference>
<keyword evidence="13" id="KW-0407">Ion channel</keyword>
<evidence type="ECO:0000256" key="6">
    <source>
        <dbReference type="ARBA" id="ARBA00022692"/>
    </source>
</evidence>
<evidence type="ECO:0000256" key="11">
    <source>
        <dbReference type="ARBA" id="ARBA00023065"/>
    </source>
</evidence>
<evidence type="ECO:0000256" key="14">
    <source>
        <dbReference type="PIRNR" id="PIRNR023322"/>
    </source>
</evidence>
<protein>
    <recommendedName>
        <fullName evidence="14">Calcium load-activated calcium channel</fullName>
        <shortName evidence="14">CLAC channel</shortName>
    </recommendedName>
</protein>
<dbReference type="InterPro" id="IPR002809">
    <property type="entry name" value="EMC3/TMCO1"/>
</dbReference>
<evidence type="ECO:0000256" key="2">
    <source>
        <dbReference type="ARBA" id="ARBA00006537"/>
    </source>
</evidence>
<dbReference type="InterPro" id="IPR008559">
    <property type="entry name" value="TMCO1"/>
</dbReference>
<name>A0AA84Z9L8_9TREM</name>
<evidence type="ECO:0000256" key="12">
    <source>
        <dbReference type="ARBA" id="ARBA00023136"/>
    </source>
</evidence>
<keyword evidence="11 14" id="KW-0406">Ion transport</keyword>
<evidence type="ECO:0000256" key="7">
    <source>
        <dbReference type="ARBA" id="ARBA00022824"/>
    </source>
</evidence>
<evidence type="ECO:0000256" key="8">
    <source>
        <dbReference type="ARBA" id="ARBA00022837"/>
    </source>
</evidence>
<comment type="similarity">
    <text evidence="2 14">Belongs to the TMCO1 family.</text>
</comment>
<evidence type="ECO:0000256" key="1">
    <source>
        <dbReference type="ARBA" id="ARBA00004477"/>
    </source>
</evidence>
<evidence type="ECO:0000256" key="15">
    <source>
        <dbReference type="SAM" id="Coils"/>
    </source>
</evidence>
<evidence type="ECO:0000256" key="3">
    <source>
        <dbReference type="ARBA" id="ARBA00022448"/>
    </source>
</evidence>
<keyword evidence="3 14" id="KW-0813">Transport</keyword>
<sequence length="217" mass="24846">MLTLSVTINSVGSLVYVLCGRVRVSLVGLTGIFPHLYWDKMIQDTLSIICISFFTAFLGEGLTWLFVYRTEKYQKLKAEVDKQSKRLEKQRDVTESAIDRTAKKRLEKQEERFKNINRELSMVKMKSMFAVGLIFTSLFNVFSSMFDGRVVAKLPFVPFSWIQGLSHRNLPGNDFTDASFVFVYILCTMSIRQNVQKILGFAPSRSFNKQSTGFAQS</sequence>
<comment type="subcellular location">
    <subcellularLocation>
        <location evidence="1">Endoplasmic reticulum membrane</location>
        <topology evidence="1">Multi-pass membrane protein</topology>
    </subcellularLocation>
</comment>
<dbReference type="GO" id="GO:0005262">
    <property type="term" value="F:calcium channel activity"/>
    <property type="evidence" value="ECO:0007669"/>
    <property type="project" value="UniProtKB-UniRule"/>
</dbReference>
<keyword evidence="8 14" id="KW-0106">Calcium</keyword>
<keyword evidence="10 15" id="KW-0175">Coiled coil</keyword>
<evidence type="ECO:0000256" key="16">
    <source>
        <dbReference type="SAM" id="Phobius"/>
    </source>
</evidence>
<proteinExistence type="inferred from homology"/>
<keyword evidence="6 16" id="KW-0812">Transmembrane</keyword>